<accession>A0ABS4MGV0</accession>
<dbReference type="RefSeq" id="WP_209687638.1">
    <property type="nucleotide sequence ID" value="NZ_JAGGLU010000019.1"/>
</dbReference>
<reference evidence="2 3" key="1">
    <citation type="submission" date="2021-03" db="EMBL/GenBank/DDBJ databases">
        <title>Genomic Encyclopedia of Type Strains, Phase IV (KMG-IV): sequencing the most valuable type-strain genomes for metagenomic binning, comparative biology and taxonomic classification.</title>
        <authorList>
            <person name="Goeker M."/>
        </authorList>
    </citation>
    <scope>NUCLEOTIDE SEQUENCE [LARGE SCALE GENOMIC DNA]</scope>
    <source>
        <strain evidence="2 3">DSM 101872</strain>
    </source>
</reference>
<evidence type="ECO:0000313" key="3">
    <source>
        <dbReference type="Proteomes" id="UP001519292"/>
    </source>
</evidence>
<organism evidence="2 3">
    <name type="scientific">Lactobacillus colini</name>
    <dbReference type="NCBI Taxonomy" id="1819254"/>
    <lineage>
        <taxon>Bacteria</taxon>
        <taxon>Bacillati</taxon>
        <taxon>Bacillota</taxon>
        <taxon>Bacilli</taxon>
        <taxon>Lactobacillales</taxon>
        <taxon>Lactobacillaceae</taxon>
        <taxon>Lactobacillus</taxon>
    </lineage>
</organism>
<proteinExistence type="predicted"/>
<evidence type="ECO:0000256" key="1">
    <source>
        <dbReference type="SAM" id="Phobius"/>
    </source>
</evidence>
<feature type="transmembrane region" description="Helical" evidence="1">
    <location>
        <begin position="235"/>
        <end position="259"/>
    </location>
</feature>
<protein>
    <recommendedName>
        <fullName evidence="4">ABC transporter permease</fullName>
    </recommendedName>
</protein>
<keyword evidence="3" id="KW-1185">Reference proteome</keyword>
<keyword evidence="1" id="KW-0472">Membrane</keyword>
<keyword evidence="1" id="KW-1133">Transmembrane helix</keyword>
<dbReference type="Proteomes" id="UP001519292">
    <property type="component" value="Unassembled WGS sequence"/>
</dbReference>
<feature type="transmembrane region" description="Helical" evidence="1">
    <location>
        <begin position="383"/>
        <end position="404"/>
    </location>
</feature>
<evidence type="ECO:0008006" key="4">
    <source>
        <dbReference type="Google" id="ProtNLM"/>
    </source>
</evidence>
<name>A0ABS4MGV0_9LACO</name>
<dbReference type="EMBL" id="JAGGLU010000019">
    <property type="protein sequence ID" value="MBP2058928.1"/>
    <property type="molecule type" value="Genomic_DNA"/>
</dbReference>
<feature type="transmembrane region" description="Helical" evidence="1">
    <location>
        <begin position="20"/>
        <end position="38"/>
    </location>
</feature>
<sequence length="413" mass="47324">MKRTYFLLQLKLFFNNPKNIGLFIISAIVALYFGLVSAPNHHIIEKIDQPAIQAELDDHQAFIKIADKEFQRSANNPNAMPPSKGAKEAKRTYPTIIKLDKLRLQALNNNNYRAYASFSWQWYHYLDSLLFQKAIQNYTYPSEYYSQTNYPGYDGHYGYSRITALYKGLSQGKTSVNKDILEERTSLQILQKSLSGWSVILLIIFVCLFTCDLLTYDQKFRTILKNIPLTKTFQLGTKLVVAFIGIIFNFLISFLIIILCTAPRYGLGSLSLAVPIYRGRPYYEFSFKTISLGRYFVYFSMMALLVILIFISLSILISLLIKNSYITAILTIIVAVIAKVSYFSLGMGYVYPWLRYLPTTYFTIGDSLSGYLSYLMGTPGWGFQWGLMPLLVLLIGLNLLLLIFSNSRRFSII</sequence>
<keyword evidence="1" id="KW-0812">Transmembrane</keyword>
<gene>
    <name evidence="2" type="ORF">J2Z60_002119</name>
</gene>
<feature type="transmembrane region" description="Helical" evidence="1">
    <location>
        <begin position="328"/>
        <end position="351"/>
    </location>
</feature>
<evidence type="ECO:0000313" key="2">
    <source>
        <dbReference type="EMBL" id="MBP2058928.1"/>
    </source>
</evidence>
<feature type="transmembrane region" description="Helical" evidence="1">
    <location>
        <begin position="295"/>
        <end position="321"/>
    </location>
</feature>
<comment type="caution">
    <text evidence="2">The sequence shown here is derived from an EMBL/GenBank/DDBJ whole genome shotgun (WGS) entry which is preliminary data.</text>
</comment>
<feature type="transmembrane region" description="Helical" evidence="1">
    <location>
        <begin position="194"/>
        <end position="214"/>
    </location>
</feature>